<reference evidence="3" key="1">
    <citation type="submission" date="2019-12" db="EMBL/GenBank/DDBJ databases">
        <authorList>
            <person name="Awala S.I."/>
            <person name="Rhee S.K."/>
        </authorList>
    </citation>
    <scope>NUCLEOTIDE SEQUENCE [LARGE SCALE GENOMIC DNA]</scope>
    <source>
        <strain evidence="3">IM1</strain>
    </source>
</reference>
<protein>
    <recommendedName>
        <fullName evidence="4">NrfJ-related protein</fullName>
    </recommendedName>
</protein>
<evidence type="ECO:0000313" key="2">
    <source>
        <dbReference type="EMBL" id="QJD28731.1"/>
    </source>
</evidence>
<proteinExistence type="predicted"/>
<feature type="signal peptide" evidence="1">
    <location>
        <begin position="1"/>
        <end position="18"/>
    </location>
</feature>
<organism evidence="2 3">
    <name type="scientific">Methylococcus geothermalis</name>
    <dbReference type="NCBI Taxonomy" id="2681310"/>
    <lineage>
        <taxon>Bacteria</taxon>
        <taxon>Pseudomonadati</taxon>
        <taxon>Pseudomonadota</taxon>
        <taxon>Gammaproteobacteria</taxon>
        <taxon>Methylococcales</taxon>
        <taxon>Methylococcaceae</taxon>
        <taxon>Methylococcus</taxon>
    </lineage>
</organism>
<dbReference type="AlphaFoldDB" id="A0A858Q4H9"/>
<evidence type="ECO:0008006" key="4">
    <source>
        <dbReference type="Google" id="ProtNLM"/>
    </source>
</evidence>
<dbReference type="RefSeq" id="WP_169601563.1">
    <property type="nucleotide sequence ID" value="NZ_CP046565.1"/>
</dbReference>
<feature type="chain" id="PRO_5032642258" description="NrfJ-related protein" evidence="1">
    <location>
        <begin position="19"/>
        <end position="116"/>
    </location>
</feature>
<evidence type="ECO:0000313" key="3">
    <source>
        <dbReference type="Proteomes" id="UP000503004"/>
    </source>
</evidence>
<dbReference type="EMBL" id="CP046565">
    <property type="protein sequence ID" value="QJD28731.1"/>
    <property type="molecule type" value="Genomic_DNA"/>
</dbReference>
<dbReference type="KEGG" id="metu:GNH96_01275"/>
<name>A0A858Q4H9_9GAMM</name>
<accession>A0A858Q4H9</accession>
<keyword evidence="1" id="KW-0732">Signal</keyword>
<evidence type="ECO:0000256" key="1">
    <source>
        <dbReference type="SAM" id="SignalP"/>
    </source>
</evidence>
<sequence length="116" mass="12487">MKFVIFLIAMTASAAGFAAAKMPPGHPPVNADGSKAPPPSAQKATVIDVINVAQYTYLEVEQEQQSLWIAGPSVEVRKGDVVRFDGGVAMKDFHSKTLDRTFPSIVFVNRVVVGEK</sequence>
<keyword evidence="3" id="KW-1185">Reference proteome</keyword>
<gene>
    <name evidence="2" type="ORF">GNH96_01275</name>
</gene>
<dbReference type="Proteomes" id="UP000503004">
    <property type="component" value="Chromosome"/>
</dbReference>